<protein>
    <submittedName>
        <fullName evidence="2">Uncharacterized protein</fullName>
    </submittedName>
</protein>
<feature type="region of interest" description="Disordered" evidence="1">
    <location>
        <begin position="1"/>
        <end position="20"/>
    </location>
</feature>
<evidence type="ECO:0000313" key="3">
    <source>
        <dbReference type="Proteomes" id="UP000076858"/>
    </source>
</evidence>
<feature type="region of interest" description="Disordered" evidence="1">
    <location>
        <begin position="42"/>
        <end position="83"/>
    </location>
</feature>
<comment type="caution">
    <text evidence="2">The sequence shown here is derived from an EMBL/GenBank/DDBJ whole genome shotgun (WGS) entry which is preliminary data.</text>
</comment>
<name>A0A164ZBC9_9CRUS</name>
<accession>A0A164ZBC9</accession>
<feature type="compositionally biased region" description="Basic and acidic residues" evidence="1">
    <location>
        <begin position="1"/>
        <end position="12"/>
    </location>
</feature>
<feature type="region of interest" description="Disordered" evidence="1">
    <location>
        <begin position="121"/>
        <end position="140"/>
    </location>
</feature>
<evidence type="ECO:0000256" key="1">
    <source>
        <dbReference type="SAM" id="MobiDB-lite"/>
    </source>
</evidence>
<dbReference type="AlphaFoldDB" id="A0A164ZBC9"/>
<sequence>MKDREPAYRETENETTARLIAQRRQTEDIQALFSAFYAGTASSNSSFTESSGIYSERAVSPPSQSRIFRPPVEPISQPQAADATPRRLRLNYFRSTADWTKASGFYLSIVPKKPCFYRSYSPQPVEQLPDPPTPPGVPESEPDDFIHNIADCEIRSEVGETEETLVPAELEQPVRSWRIRNTRTQNVRTVTSSQLFGNTDQQPRRK</sequence>
<reference evidence="2 3" key="1">
    <citation type="submission" date="2016-03" db="EMBL/GenBank/DDBJ databases">
        <title>EvidentialGene: Evidence-directed Construction of Genes on Genomes.</title>
        <authorList>
            <person name="Gilbert D.G."/>
            <person name="Choi J.-H."/>
            <person name="Mockaitis K."/>
            <person name="Colbourne J."/>
            <person name="Pfrender M."/>
        </authorList>
    </citation>
    <scope>NUCLEOTIDE SEQUENCE [LARGE SCALE GENOMIC DNA]</scope>
    <source>
        <strain evidence="2 3">Xinb3</strain>
        <tissue evidence="2">Complete organism</tissue>
    </source>
</reference>
<evidence type="ECO:0000313" key="2">
    <source>
        <dbReference type="EMBL" id="KZS16164.1"/>
    </source>
</evidence>
<proteinExistence type="predicted"/>
<feature type="compositionally biased region" description="Low complexity" evidence="1">
    <location>
        <begin position="42"/>
        <end position="51"/>
    </location>
</feature>
<organism evidence="2 3">
    <name type="scientific">Daphnia magna</name>
    <dbReference type="NCBI Taxonomy" id="35525"/>
    <lineage>
        <taxon>Eukaryota</taxon>
        <taxon>Metazoa</taxon>
        <taxon>Ecdysozoa</taxon>
        <taxon>Arthropoda</taxon>
        <taxon>Crustacea</taxon>
        <taxon>Branchiopoda</taxon>
        <taxon>Diplostraca</taxon>
        <taxon>Cladocera</taxon>
        <taxon>Anomopoda</taxon>
        <taxon>Daphniidae</taxon>
        <taxon>Daphnia</taxon>
    </lineage>
</organism>
<dbReference type="Proteomes" id="UP000076858">
    <property type="component" value="Unassembled WGS sequence"/>
</dbReference>
<dbReference type="EMBL" id="LRGB01000748">
    <property type="protein sequence ID" value="KZS16164.1"/>
    <property type="molecule type" value="Genomic_DNA"/>
</dbReference>
<gene>
    <name evidence="2" type="ORF">APZ42_018140</name>
</gene>
<dbReference type="OrthoDB" id="10424459at2759"/>
<keyword evidence="3" id="KW-1185">Reference proteome</keyword>